<dbReference type="AlphaFoldDB" id="A0A927IE95"/>
<feature type="region of interest" description="Disordered" evidence="1">
    <location>
        <begin position="162"/>
        <end position="200"/>
    </location>
</feature>
<evidence type="ECO:0000313" key="2">
    <source>
        <dbReference type="EMBL" id="MBD3933947.1"/>
    </source>
</evidence>
<dbReference type="EMBL" id="JACXYU010000012">
    <property type="protein sequence ID" value="MBD3933947.1"/>
    <property type="molecule type" value="Genomic_DNA"/>
</dbReference>
<reference evidence="2" key="1">
    <citation type="submission" date="2020-09" db="EMBL/GenBank/DDBJ databases">
        <title>Secondary metabolite and genome analysis of marine Streptomyces chumphonensis KK1-2T.</title>
        <authorList>
            <person name="Phongsopitanun W."/>
            <person name="Kanchanasin P."/>
            <person name="Pittayakhajonwut P."/>
            <person name="Suwanborirux K."/>
            <person name="Tanasupawat S."/>
        </authorList>
    </citation>
    <scope>NUCLEOTIDE SEQUENCE</scope>
    <source>
        <strain evidence="2">KK1-2</strain>
    </source>
</reference>
<dbReference type="RefSeq" id="WP_191211237.1">
    <property type="nucleotide sequence ID" value="NZ_BAABKL010000022.1"/>
</dbReference>
<protein>
    <submittedName>
        <fullName evidence="2">Uncharacterized protein</fullName>
    </submittedName>
</protein>
<gene>
    <name evidence="2" type="ORF">IF129_20605</name>
</gene>
<proteinExistence type="predicted"/>
<name>A0A927IE95_9ACTN</name>
<evidence type="ECO:0000313" key="3">
    <source>
        <dbReference type="Proteomes" id="UP000632289"/>
    </source>
</evidence>
<dbReference type="Proteomes" id="UP000632289">
    <property type="component" value="Unassembled WGS sequence"/>
</dbReference>
<evidence type="ECO:0000256" key="1">
    <source>
        <dbReference type="SAM" id="MobiDB-lite"/>
    </source>
</evidence>
<accession>A0A927IE95</accession>
<sequence>MRHQMIATQRGATVEQAILLDFSLAAAVKCGWLQSEDRGRTRDSVLAELQQLHDTLRPSLEAEVQADRPDYRAKGLEAFAEEDPHGYPRFGWGARYAVSEVRHWNDTCDIAAWNMGVRFAFLSPSTDHVPELHPAALHVKLRLRGVPLIVCDACEYPITSRPPRWPGGVGNPHHRKRPSLHGPRPKRDEGPAPPVLVHPR</sequence>
<organism evidence="2 3">
    <name type="scientific">Streptomyces chumphonensis</name>
    <dbReference type="NCBI Taxonomy" id="1214925"/>
    <lineage>
        <taxon>Bacteria</taxon>
        <taxon>Bacillati</taxon>
        <taxon>Actinomycetota</taxon>
        <taxon>Actinomycetes</taxon>
        <taxon>Kitasatosporales</taxon>
        <taxon>Streptomycetaceae</taxon>
        <taxon>Streptomyces</taxon>
    </lineage>
</organism>
<comment type="caution">
    <text evidence="2">The sequence shown here is derived from an EMBL/GenBank/DDBJ whole genome shotgun (WGS) entry which is preliminary data.</text>
</comment>
<feature type="compositionally biased region" description="Pro residues" evidence="1">
    <location>
        <begin position="191"/>
        <end position="200"/>
    </location>
</feature>
<keyword evidence="3" id="KW-1185">Reference proteome</keyword>